<accession>A0ABN0JY23</accession>
<gene>
    <name evidence="2" type="ORF">F950_01700</name>
</gene>
<feature type="transmembrane region" description="Helical" evidence="1">
    <location>
        <begin position="6"/>
        <end position="24"/>
    </location>
</feature>
<evidence type="ECO:0000313" key="2">
    <source>
        <dbReference type="EMBL" id="ENV60473.1"/>
    </source>
</evidence>
<dbReference type="EMBL" id="APPV01000010">
    <property type="protein sequence ID" value="ENV60473.1"/>
    <property type="molecule type" value="Genomic_DNA"/>
</dbReference>
<keyword evidence="1" id="KW-0472">Membrane</keyword>
<comment type="caution">
    <text evidence="2">The sequence shown here is derived from an EMBL/GenBank/DDBJ whole genome shotgun (WGS) entry which is preliminary data.</text>
</comment>
<sequence>MFFDQSINFLAYYFMPLNFIIFYLNNKNVAQYGHV</sequence>
<reference evidence="2 3" key="1">
    <citation type="submission" date="2013-02" db="EMBL/GenBank/DDBJ databases">
        <title>The Genome Sequence of Acinetobacter soli NIPH 2899.</title>
        <authorList>
            <consortium name="The Broad Institute Genome Sequencing Platform"/>
            <consortium name="The Broad Institute Genome Sequencing Center for Infectious Disease"/>
            <person name="Cerqueira G."/>
            <person name="Feldgarden M."/>
            <person name="Courvalin P."/>
            <person name="Perichon B."/>
            <person name="Grillot-Courvalin C."/>
            <person name="Clermont D."/>
            <person name="Rocha E."/>
            <person name="Yoon E.-J."/>
            <person name="Nemec A."/>
            <person name="Walker B."/>
            <person name="Young S.K."/>
            <person name="Zeng Q."/>
            <person name="Gargeya S."/>
            <person name="Fitzgerald M."/>
            <person name="Haas B."/>
            <person name="Abouelleil A."/>
            <person name="Alvarado L."/>
            <person name="Arachchi H.M."/>
            <person name="Berlin A.M."/>
            <person name="Chapman S.B."/>
            <person name="Dewar J."/>
            <person name="Goldberg J."/>
            <person name="Griggs A."/>
            <person name="Gujja S."/>
            <person name="Hansen M."/>
            <person name="Howarth C."/>
            <person name="Imamovic A."/>
            <person name="Larimer J."/>
            <person name="McCowan C."/>
            <person name="Murphy C."/>
            <person name="Neiman D."/>
            <person name="Pearson M."/>
            <person name="Priest M."/>
            <person name="Roberts A."/>
            <person name="Saif S."/>
            <person name="Shea T."/>
            <person name="Sisk P."/>
            <person name="Sykes S."/>
            <person name="Wortman J."/>
            <person name="Nusbaum C."/>
            <person name="Birren B."/>
        </authorList>
    </citation>
    <scope>NUCLEOTIDE SEQUENCE [LARGE SCALE GENOMIC DNA]</scope>
    <source>
        <strain evidence="2 3">NIPH 2899</strain>
    </source>
</reference>
<evidence type="ECO:0000313" key="3">
    <source>
        <dbReference type="Proteomes" id="UP000018433"/>
    </source>
</evidence>
<proteinExistence type="predicted"/>
<keyword evidence="1" id="KW-0812">Transmembrane</keyword>
<dbReference type="Proteomes" id="UP000018433">
    <property type="component" value="Unassembled WGS sequence"/>
</dbReference>
<organism evidence="2 3">
    <name type="scientific">Acinetobacter soli NIPH 2899</name>
    <dbReference type="NCBI Taxonomy" id="1217677"/>
    <lineage>
        <taxon>Bacteria</taxon>
        <taxon>Pseudomonadati</taxon>
        <taxon>Pseudomonadota</taxon>
        <taxon>Gammaproteobacteria</taxon>
        <taxon>Moraxellales</taxon>
        <taxon>Moraxellaceae</taxon>
        <taxon>Acinetobacter</taxon>
    </lineage>
</organism>
<evidence type="ECO:0000256" key="1">
    <source>
        <dbReference type="SAM" id="Phobius"/>
    </source>
</evidence>
<protein>
    <submittedName>
        <fullName evidence="2">Uncharacterized protein</fullName>
    </submittedName>
</protein>
<name>A0ABN0JY23_9GAMM</name>
<keyword evidence="1" id="KW-1133">Transmembrane helix</keyword>
<keyword evidence="3" id="KW-1185">Reference proteome</keyword>